<sequence>MPEQCSTKWEVSADSQLSGRLNILRDQLPTLDVRKIGSIRCSPSVAHFQGLAVDHKLKLRLDSQPFNLPASL</sequence>
<name>A0A6J7X6X2_9CAUD</name>
<reference evidence="1" key="1">
    <citation type="submission" date="2020-05" db="EMBL/GenBank/DDBJ databases">
        <authorList>
            <person name="Chiriac C."/>
            <person name="Salcher M."/>
            <person name="Ghai R."/>
            <person name="Kavagutti S V."/>
        </authorList>
    </citation>
    <scope>NUCLEOTIDE SEQUENCE</scope>
</reference>
<organism evidence="1">
    <name type="scientific">uncultured Caudovirales phage</name>
    <dbReference type="NCBI Taxonomy" id="2100421"/>
    <lineage>
        <taxon>Viruses</taxon>
        <taxon>Duplodnaviria</taxon>
        <taxon>Heunggongvirae</taxon>
        <taxon>Uroviricota</taxon>
        <taxon>Caudoviricetes</taxon>
        <taxon>Peduoviridae</taxon>
        <taxon>Maltschvirus</taxon>
        <taxon>Maltschvirus maltsch</taxon>
    </lineage>
</organism>
<accession>A0A6J7X6X2</accession>
<dbReference type="EMBL" id="LR798344">
    <property type="protein sequence ID" value="CAB5225495.1"/>
    <property type="molecule type" value="Genomic_DNA"/>
</dbReference>
<evidence type="ECO:0000313" key="1">
    <source>
        <dbReference type="EMBL" id="CAB5225495.1"/>
    </source>
</evidence>
<gene>
    <name evidence="1" type="ORF">UFOVP749_29</name>
</gene>
<proteinExistence type="predicted"/>
<protein>
    <submittedName>
        <fullName evidence="1">Uncharacterized protein</fullName>
    </submittedName>
</protein>